<dbReference type="GO" id="GO:0004077">
    <property type="term" value="F:biotin--[biotin carboxyl-carrier protein] ligase activity"/>
    <property type="evidence" value="ECO:0007669"/>
    <property type="project" value="UniProtKB-UniRule"/>
</dbReference>
<dbReference type="Proteomes" id="UP000276301">
    <property type="component" value="Unassembled WGS sequence"/>
</dbReference>
<comment type="function">
    <text evidence="5">Acts both as a biotin--[acetyl-CoA-carboxylase] ligase and a repressor.</text>
</comment>
<feature type="domain" description="BPL/LPL catalytic" evidence="6">
    <location>
        <begin position="87"/>
        <end position="277"/>
    </location>
</feature>
<dbReference type="Pfam" id="PF08279">
    <property type="entry name" value="HTH_11"/>
    <property type="match status" value="1"/>
</dbReference>
<keyword evidence="2 5" id="KW-0547">Nucleotide-binding</keyword>
<dbReference type="SUPFAM" id="SSF46785">
    <property type="entry name" value="Winged helix' DNA-binding domain"/>
    <property type="match status" value="1"/>
</dbReference>
<name>A0A498D2D3_9FIRM</name>
<keyword evidence="8" id="KW-1185">Reference proteome</keyword>
<dbReference type="Gene3D" id="1.10.10.10">
    <property type="entry name" value="Winged helix-like DNA-binding domain superfamily/Winged helix DNA-binding domain"/>
    <property type="match status" value="1"/>
</dbReference>
<keyword evidence="5" id="KW-0805">Transcription regulation</keyword>
<dbReference type="GO" id="GO:0005737">
    <property type="term" value="C:cytoplasm"/>
    <property type="evidence" value="ECO:0007669"/>
    <property type="project" value="TreeGrafter"/>
</dbReference>
<feature type="binding site" evidence="5">
    <location>
        <position position="205"/>
    </location>
    <ligand>
        <name>biotin</name>
        <dbReference type="ChEBI" id="CHEBI:57586"/>
    </ligand>
</feature>
<dbReference type="InterPro" id="IPR036388">
    <property type="entry name" value="WH-like_DNA-bd_sf"/>
</dbReference>
<evidence type="ECO:0000313" key="8">
    <source>
        <dbReference type="Proteomes" id="UP000276301"/>
    </source>
</evidence>
<comment type="catalytic activity">
    <reaction evidence="5">
        <text>biotin + L-lysyl-[protein] + ATP = N(6)-biotinyl-L-lysyl-[protein] + AMP + diphosphate + H(+)</text>
        <dbReference type="Rhea" id="RHEA:11756"/>
        <dbReference type="Rhea" id="RHEA-COMP:9752"/>
        <dbReference type="Rhea" id="RHEA-COMP:10505"/>
        <dbReference type="ChEBI" id="CHEBI:15378"/>
        <dbReference type="ChEBI" id="CHEBI:29969"/>
        <dbReference type="ChEBI" id="CHEBI:30616"/>
        <dbReference type="ChEBI" id="CHEBI:33019"/>
        <dbReference type="ChEBI" id="CHEBI:57586"/>
        <dbReference type="ChEBI" id="CHEBI:83144"/>
        <dbReference type="ChEBI" id="CHEBI:456215"/>
        <dbReference type="EC" id="6.3.4.15"/>
    </reaction>
</comment>
<evidence type="ECO:0000259" key="6">
    <source>
        <dbReference type="PROSITE" id="PS51733"/>
    </source>
</evidence>
<dbReference type="SUPFAM" id="SSF50037">
    <property type="entry name" value="C-terminal domain of transcriptional repressors"/>
    <property type="match status" value="1"/>
</dbReference>
<evidence type="ECO:0000256" key="2">
    <source>
        <dbReference type="ARBA" id="ARBA00022741"/>
    </source>
</evidence>
<accession>A0A498D2D3</accession>
<dbReference type="GO" id="GO:0016740">
    <property type="term" value="F:transferase activity"/>
    <property type="evidence" value="ECO:0007669"/>
    <property type="project" value="UniProtKB-ARBA"/>
</dbReference>
<sequence length="341" mass="37085">MVYNHGNPCYTDRDRGDMMSLKEELLRYLEEHREAPVSGQLLAERLSVSRAAVWKAVKSLEEEGHRITAATNRGYQLEAASDVLTAQGVRYHLRPAYRDCAVLVERRVGSTNTQVKKLAADGAGGRTILLADEQTAGRGRMGRGFYSPALTGVYMSLLLRPETDSAQLPIITVAAAAAVCEAIEALTGLETQVKWVNDVLVGGRKVCGILTEAVSDFESGRTESVIVGIGVNVKTPPALFPAELREIAGSLLPASVSRNRLAAEIANRLFDYAADLPGRAYLEPYRRRLMVLGKRVRFYREGAWQSGRAVGLDGDGCLEVETPSGAVLLRAGEIRMEGEPI</sequence>
<comment type="similarity">
    <text evidence="5">Belongs to the biotin--protein ligase family.</text>
</comment>
<keyword evidence="5" id="KW-0678">Repressor</keyword>
<dbReference type="InterPro" id="IPR003142">
    <property type="entry name" value="BPL_C"/>
</dbReference>
<dbReference type="NCBIfam" id="TIGR00121">
    <property type="entry name" value="birA_ligase"/>
    <property type="match status" value="1"/>
</dbReference>
<evidence type="ECO:0000256" key="4">
    <source>
        <dbReference type="ARBA" id="ARBA00023267"/>
    </source>
</evidence>
<evidence type="ECO:0000313" key="7">
    <source>
        <dbReference type="EMBL" id="RLL12801.1"/>
    </source>
</evidence>
<feature type="DNA-binding region" description="H-T-H motif" evidence="5">
    <location>
        <begin position="39"/>
        <end position="58"/>
    </location>
</feature>
<dbReference type="Pfam" id="PF03099">
    <property type="entry name" value="BPL_LplA_LipB"/>
    <property type="match status" value="1"/>
</dbReference>
<evidence type="ECO:0000256" key="1">
    <source>
        <dbReference type="ARBA" id="ARBA00022598"/>
    </source>
</evidence>
<dbReference type="InterPro" id="IPR013196">
    <property type="entry name" value="HTH_11"/>
</dbReference>
<dbReference type="EC" id="6.3.4.15" evidence="5"/>
<comment type="caution">
    <text evidence="7">The sequence shown here is derived from an EMBL/GenBank/DDBJ whole genome shotgun (WGS) entry which is preliminary data.</text>
</comment>
<keyword evidence="5" id="KW-0804">Transcription</keyword>
<reference evidence="7 8" key="1">
    <citation type="submission" date="2018-10" db="EMBL/GenBank/DDBJ databases">
        <title>Anaerotruncus faecis sp. nov., isolated from human feces.</title>
        <authorList>
            <person name="Wang Y.-J."/>
        </authorList>
    </citation>
    <scope>NUCLEOTIDE SEQUENCE [LARGE SCALE GENOMIC DNA]</scope>
    <source>
        <strain evidence="7 8">22A2-44</strain>
    </source>
</reference>
<dbReference type="PANTHER" id="PTHR12835:SF5">
    <property type="entry name" value="BIOTIN--PROTEIN LIGASE"/>
    <property type="match status" value="1"/>
</dbReference>
<gene>
    <name evidence="5" type="primary">birA</name>
    <name evidence="7" type="ORF">D4A47_05190</name>
</gene>
<dbReference type="GO" id="GO:0009249">
    <property type="term" value="P:protein lipoylation"/>
    <property type="evidence" value="ECO:0007669"/>
    <property type="project" value="UniProtKB-ARBA"/>
</dbReference>
<dbReference type="InterPro" id="IPR045864">
    <property type="entry name" value="aa-tRNA-synth_II/BPL/LPL"/>
</dbReference>
<keyword evidence="5" id="KW-0238">DNA-binding</keyword>
<dbReference type="GO" id="GO:0005524">
    <property type="term" value="F:ATP binding"/>
    <property type="evidence" value="ECO:0007669"/>
    <property type="project" value="UniProtKB-UniRule"/>
</dbReference>
<dbReference type="PROSITE" id="PS51733">
    <property type="entry name" value="BPL_LPL_CATALYTIC"/>
    <property type="match status" value="1"/>
</dbReference>
<dbReference type="InterPro" id="IPR004143">
    <property type="entry name" value="BPL_LPL_catalytic"/>
</dbReference>
<dbReference type="Gene3D" id="3.30.930.10">
    <property type="entry name" value="Bira Bifunctional Protein, Domain 2"/>
    <property type="match status" value="1"/>
</dbReference>
<dbReference type="GO" id="GO:0006355">
    <property type="term" value="P:regulation of DNA-templated transcription"/>
    <property type="evidence" value="ECO:0007669"/>
    <property type="project" value="UniProtKB-UniRule"/>
</dbReference>
<dbReference type="InterPro" id="IPR008988">
    <property type="entry name" value="Transcriptional_repressor_C"/>
</dbReference>
<evidence type="ECO:0000256" key="3">
    <source>
        <dbReference type="ARBA" id="ARBA00022840"/>
    </source>
</evidence>
<dbReference type="GO" id="GO:0003677">
    <property type="term" value="F:DNA binding"/>
    <property type="evidence" value="ECO:0007669"/>
    <property type="project" value="UniProtKB-UniRule"/>
</dbReference>
<dbReference type="CDD" id="cd16442">
    <property type="entry name" value="BPL"/>
    <property type="match status" value="1"/>
</dbReference>
<dbReference type="SUPFAM" id="SSF55681">
    <property type="entry name" value="Class II aaRS and biotin synthetases"/>
    <property type="match status" value="1"/>
</dbReference>
<dbReference type="PANTHER" id="PTHR12835">
    <property type="entry name" value="BIOTIN PROTEIN LIGASE"/>
    <property type="match status" value="1"/>
</dbReference>
<feature type="binding site" evidence="5">
    <location>
        <position position="134"/>
    </location>
    <ligand>
        <name>biotin</name>
        <dbReference type="ChEBI" id="CHEBI:57586"/>
    </ligand>
</feature>
<dbReference type="InterPro" id="IPR030855">
    <property type="entry name" value="Bifunct_BirA"/>
</dbReference>
<protein>
    <recommendedName>
        <fullName evidence="5">Bifunctional ligase/repressor BirA</fullName>
    </recommendedName>
    <alternativeName>
        <fullName evidence="5">Biotin--[acetyl-CoA-carboxylase] ligase</fullName>
        <ecNumber evidence="5">6.3.4.15</ecNumber>
    </alternativeName>
    <alternativeName>
        <fullName evidence="5">Biotin--protein ligase</fullName>
    </alternativeName>
    <alternativeName>
        <fullName evidence="5">Biotin-[acetyl-CoA carboxylase] synthetase</fullName>
    </alternativeName>
</protein>
<proteinExistence type="inferred from homology"/>
<dbReference type="Pfam" id="PF02237">
    <property type="entry name" value="BPL_C"/>
    <property type="match status" value="1"/>
</dbReference>
<dbReference type="InterPro" id="IPR004408">
    <property type="entry name" value="Biotin_CoA_COase_ligase"/>
</dbReference>
<feature type="binding site" evidence="5">
    <location>
        <begin position="138"/>
        <end position="140"/>
    </location>
    <ligand>
        <name>biotin</name>
        <dbReference type="ChEBI" id="CHEBI:57586"/>
    </ligand>
</feature>
<keyword evidence="3 5" id="KW-0067">ATP-binding</keyword>
<dbReference type="AlphaFoldDB" id="A0A498D2D3"/>
<dbReference type="InterPro" id="IPR036390">
    <property type="entry name" value="WH_DNA-bd_sf"/>
</dbReference>
<organism evidence="7 8">
    <name type="scientific">Anaerotruncus massiliensis</name>
    <name type="common">ex Liu et al. 2021</name>
    <dbReference type="NCBI Taxonomy" id="2321404"/>
    <lineage>
        <taxon>Bacteria</taxon>
        <taxon>Bacillati</taxon>
        <taxon>Bacillota</taxon>
        <taxon>Clostridia</taxon>
        <taxon>Eubacteriales</taxon>
        <taxon>Oscillospiraceae</taxon>
        <taxon>Anaerotruncus</taxon>
    </lineage>
</organism>
<dbReference type="HAMAP" id="MF_00978">
    <property type="entry name" value="Bifunct_BirA"/>
    <property type="match status" value="1"/>
</dbReference>
<evidence type="ECO:0000256" key="5">
    <source>
        <dbReference type="HAMAP-Rule" id="MF_00978"/>
    </source>
</evidence>
<feature type="binding site" evidence="5">
    <location>
        <begin position="110"/>
        <end position="112"/>
    </location>
    <ligand>
        <name>biotin</name>
        <dbReference type="ChEBI" id="CHEBI:57586"/>
    </ligand>
</feature>
<keyword evidence="1 5" id="KW-0436">Ligase</keyword>
<dbReference type="Gene3D" id="2.30.30.100">
    <property type="match status" value="1"/>
</dbReference>
<keyword evidence="4 5" id="KW-0092">Biotin</keyword>
<dbReference type="EMBL" id="RCHT01000005">
    <property type="protein sequence ID" value="RLL12801.1"/>
    <property type="molecule type" value="Genomic_DNA"/>
</dbReference>